<reference evidence="7" key="1">
    <citation type="submission" date="2015-12" db="EMBL/GenBank/DDBJ databases">
        <title>Update maize B73 reference genome by single molecule sequencing technologies.</title>
        <authorList>
            <consortium name="Maize Genome Sequencing Project"/>
            <person name="Ware D."/>
        </authorList>
    </citation>
    <scope>NUCLEOTIDE SEQUENCE [LARGE SCALE GENOMIC DNA]</scope>
    <source>
        <tissue evidence="7">Seedling</tissue>
    </source>
</reference>
<keyword evidence="1" id="KW-0479">Metal-binding</keyword>
<evidence type="ECO:0000256" key="6">
    <source>
        <dbReference type="SAM" id="Phobius"/>
    </source>
</evidence>
<dbReference type="SUPFAM" id="SSF103612">
    <property type="entry name" value="SBT domain"/>
    <property type="match status" value="1"/>
</dbReference>
<name>A0A1D6MRF9_MAIZE</name>
<dbReference type="GO" id="GO:0003677">
    <property type="term" value="F:DNA binding"/>
    <property type="evidence" value="ECO:0007669"/>
    <property type="project" value="InterPro"/>
</dbReference>
<dbReference type="GO" id="GO:0005634">
    <property type="term" value="C:nucleus"/>
    <property type="evidence" value="ECO:0007669"/>
    <property type="project" value="InterPro"/>
</dbReference>
<dbReference type="InterPro" id="IPR036770">
    <property type="entry name" value="Ankyrin_rpt-contain_sf"/>
</dbReference>
<keyword evidence="6" id="KW-0472">Membrane</keyword>
<evidence type="ECO:0000256" key="1">
    <source>
        <dbReference type="ARBA" id="ARBA00022723"/>
    </source>
</evidence>
<dbReference type="AlphaFoldDB" id="A0A1D6MRF9"/>
<dbReference type="PROSITE" id="PS51141">
    <property type="entry name" value="ZF_SBP"/>
    <property type="match status" value="1"/>
</dbReference>
<feature type="region of interest" description="Disordered" evidence="5">
    <location>
        <begin position="1"/>
        <end position="29"/>
    </location>
</feature>
<keyword evidence="3" id="KW-0862">Zinc</keyword>
<dbReference type="SUPFAM" id="SSF48403">
    <property type="entry name" value="Ankyrin repeat"/>
    <property type="match status" value="1"/>
</dbReference>
<sequence length="747" mass="83681">MEASFLRKDGGDQASAATMSGEHRNKGLDWDLNDWRWDANLFLATPAAIVPSECSSRKLSRAQGEIDFGVVVDKRRRLSPEEDGSAGCSNSGVADGDNNHVVPAQRGRSSEEETPRKGASSSTTPSCQVDGCHADLSGARDYHKRHKVCEAHTRTTVVCIKNVEHRFCQQCSRFQLLQEFDEGKKSCRSRLAQHNGRRRKVQPQTVVNGNSMSENQSLSNTSILLLKQLSRLESGSSSEPINHPNSLVNLLKNLAAIASTQSYQDILKNANSNSILSNAGNNAANGSTVHEQTIRSIPIRGESLAEEPPVKRRVHDFDLNDACFEEVESRTDKIVFKLFGKEPKDFPVDLREQIQHWLSHYPTDMESYIRPGCVILTIYLRLPNWMWDEVEDYDQSSLCVPFVVADKDVCSEIRMLEHGLNLISFDETSERIDDLMAYRNRSLHFLHEIGWLLQRSHVRATSEQPQYCPDRFPVERFRWLLSFAVDQEWCAVLRKLLNTMFQGDIDLDVPSPIEFALGENVLLTAVKKRSKPLVEFLLRYTATDYAPVGSGAGAPVQFLFTPAMTGLSNITPLHIAATISDATGVLDALTDDPRQLGIKAWKNARDATGFTPEEYARKRGHISYIQLVQDKIDRRVSRAHVSVTIPSTIDTAGKHASRLKPADQITFGVEKKQRGMNQTLSCRQCVQQVQQLAFHSRTNRFLSNRPAMLSLVAIAAVCVCVGLIMKSLPQVGGMRPFLWDKIRWGPN</sequence>
<dbReference type="PANTHER" id="PTHR31251:SF204">
    <property type="entry name" value="SQUAMOSA PROMOTER-BINDING-LIKE PROTEIN 1"/>
    <property type="match status" value="1"/>
</dbReference>
<keyword evidence="2 4" id="KW-0863">Zinc-finger</keyword>
<dbReference type="InterPro" id="IPR004333">
    <property type="entry name" value="SBP_dom"/>
</dbReference>
<evidence type="ECO:0000256" key="2">
    <source>
        <dbReference type="ARBA" id="ARBA00022771"/>
    </source>
</evidence>
<dbReference type="Gene3D" id="1.25.40.20">
    <property type="entry name" value="Ankyrin repeat-containing domain"/>
    <property type="match status" value="1"/>
</dbReference>
<dbReference type="InterPro" id="IPR044817">
    <property type="entry name" value="SBP-like"/>
</dbReference>
<evidence type="ECO:0000256" key="4">
    <source>
        <dbReference type="PROSITE-ProRule" id="PRU00470"/>
    </source>
</evidence>
<keyword evidence="6" id="KW-1133">Transmembrane helix</keyword>
<dbReference type="EMBL" id="CM007649">
    <property type="protein sequence ID" value="ONM31580.1"/>
    <property type="molecule type" value="Genomic_DNA"/>
</dbReference>
<dbReference type="Pfam" id="PF03110">
    <property type="entry name" value="SBP"/>
    <property type="match status" value="1"/>
</dbReference>
<feature type="region of interest" description="Disordered" evidence="5">
    <location>
        <begin position="79"/>
        <end position="127"/>
    </location>
</feature>
<dbReference type="GO" id="GO:0008270">
    <property type="term" value="F:zinc ion binding"/>
    <property type="evidence" value="ECO:0007669"/>
    <property type="project" value="UniProtKB-KW"/>
</dbReference>
<evidence type="ECO:0000313" key="7">
    <source>
        <dbReference type="EMBL" id="ONM31580.1"/>
    </source>
</evidence>
<feature type="compositionally biased region" description="Basic and acidic residues" evidence="5">
    <location>
        <begin position="1"/>
        <end position="11"/>
    </location>
</feature>
<keyword evidence="6" id="KW-0812">Transmembrane</keyword>
<dbReference type="ExpressionAtlas" id="A0A1D6MRF9">
    <property type="expression patterns" value="baseline and differential"/>
</dbReference>
<dbReference type="InterPro" id="IPR036893">
    <property type="entry name" value="SBP_sf"/>
</dbReference>
<accession>A0A1D6MRF9</accession>
<dbReference type="Gene3D" id="4.10.1100.10">
    <property type="entry name" value="Transcription factor, SBP-box domain"/>
    <property type="match status" value="1"/>
</dbReference>
<evidence type="ECO:0000256" key="5">
    <source>
        <dbReference type="SAM" id="MobiDB-lite"/>
    </source>
</evidence>
<feature type="transmembrane region" description="Helical" evidence="6">
    <location>
        <begin position="707"/>
        <end position="725"/>
    </location>
</feature>
<protein>
    <submittedName>
        <fullName evidence="7">Squamosa promoter-binding-like protein 8</fullName>
    </submittedName>
</protein>
<gene>
    <name evidence="7" type="ORF">ZEAMMB73_Zm00001d040571</name>
</gene>
<organism evidence="7">
    <name type="scientific">Zea mays</name>
    <name type="common">Maize</name>
    <dbReference type="NCBI Taxonomy" id="4577"/>
    <lineage>
        <taxon>Eukaryota</taxon>
        <taxon>Viridiplantae</taxon>
        <taxon>Streptophyta</taxon>
        <taxon>Embryophyta</taxon>
        <taxon>Tracheophyta</taxon>
        <taxon>Spermatophyta</taxon>
        <taxon>Magnoliopsida</taxon>
        <taxon>Liliopsida</taxon>
        <taxon>Poales</taxon>
        <taxon>Poaceae</taxon>
        <taxon>PACMAD clade</taxon>
        <taxon>Panicoideae</taxon>
        <taxon>Andropogonodae</taxon>
        <taxon>Andropogoneae</taxon>
        <taxon>Tripsacinae</taxon>
        <taxon>Zea</taxon>
    </lineage>
</organism>
<dbReference type="PANTHER" id="PTHR31251">
    <property type="entry name" value="SQUAMOSA PROMOTER-BINDING-LIKE PROTEIN 4"/>
    <property type="match status" value="1"/>
</dbReference>
<evidence type="ECO:0000256" key="3">
    <source>
        <dbReference type="ARBA" id="ARBA00022833"/>
    </source>
</evidence>
<proteinExistence type="predicted"/>